<organism evidence="2">
    <name type="scientific">hydrothermal vent metagenome</name>
    <dbReference type="NCBI Taxonomy" id="652676"/>
    <lineage>
        <taxon>unclassified sequences</taxon>
        <taxon>metagenomes</taxon>
        <taxon>ecological metagenomes</taxon>
    </lineage>
</organism>
<evidence type="ECO:0008006" key="3">
    <source>
        <dbReference type="Google" id="ProtNLM"/>
    </source>
</evidence>
<feature type="compositionally biased region" description="Basic residues" evidence="1">
    <location>
        <begin position="1"/>
        <end position="12"/>
    </location>
</feature>
<feature type="region of interest" description="Disordered" evidence="1">
    <location>
        <begin position="1"/>
        <end position="21"/>
    </location>
</feature>
<dbReference type="EMBL" id="UOGL01000043">
    <property type="protein sequence ID" value="VAX36240.1"/>
    <property type="molecule type" value="Genomic_DNA"/>
</dbReference>
<accession>A0A3B1DMS0</accession>
<evidence type="ECO:0000313" key="2">
    <source>
        <dbReference type="EMBL" id="VAX36240.1"/>
    </source>
</evidence>
<sequence>MRKEKNKTRTPKKPSPPKIKLPLDLTAGTPEDIWNDYFSKRVLPRKEVAGIILQLHTAKKNKHVIAAVTAAIIHGQSQPWMYEVLAISMKLEKYPQREIDRVMSSRIDFTGKNIPSMLYAAAHLSRFDSNALALRMYRQVSEIDSTRPEPYVMGLKIAKKLKDYDSIAWAASGVLTSVWTRDHLALHAEAKDAAAQAVKELLAMGKKKEAEAITQLVRLAKSRDLVIQLNWTGNGDLDLFVEEPLGTVCSYKNPQSRGGGVLVHDGYGPNQSNCHEDYVCAQGVPGIYRLRVKHVGGNIVGKRARLTIIRYQGTDREKTEQIIIPLKKSGSSVRLALKKGRREELLSGMLHQTRPVFYKEVRRGSLFQMLGEEDAGRRRARHSFAASRNRNAILQRNGGPQVGFTPVISTLTEGVTMSAMAVISGDRRYVRLSVAPSFNVITDVFTFSFVNNGGNPTGNPGIGGGRRNGN</sequence>
<name>A0A3B1DMS0_9ZZZZ</name>
<evidence type="ECO:0000256" key="1">
    <source>
        <dbReference type="SAM" id="MobiDB-lite"/>
    </source>
</evidence>
<dbReference type="AlphaFoldDB" id="A0A3B1DMS0"/>
<proteinExistence type="predicted"/>
<reference evidence="2" key="1">
    <citation type="submission" date="2018-06" db="EMBL/GenBank/DDBJ databases">
        <authorList>
            <person name="Zhirakovskaya E."/>
        </authorList>
    </citation>
    <scope>NUCLEOTIDE SEQUENCE</scope>
</reference>
<protein>
    <recommendedName>
        <fullName evidence="3">DUF2135 domain-containing protein</fullName>
    </recommendedName>
</protein>
<gene>
    <name evidence="2" type="ORF">MNBD_PLANCTO02-3433</name>
</gene>